<dbReference type="Pfam" id="PF01381">
    <property type="entry name" value="HTH_3"/>
    <property type="match status" value="1"/>
</dbReference>
<dbReference type="SUPFAM" id="SSF47413">
    <property type="entry name" value="lambda repressor-like DNA-binding domains"/>
    <property type="match status" value="1"/>
</dbReference>
<protein>
    <submittedName>
        <fullName evidence="2">Helix-turn-helix domain-containing protein</fullName>
    </submittedName>
</protein>
<evidence type="ECO:0000313" key="2">
    <source>
        <dbReference type="EMBL" id="WEX89436.1"/>
    </source>
</evidence>
<dbReference type="Proteomes" id="UP001229355">
    <property type="component" value="Chromosome 1"/>
</dbReference>
<dbReference type="CDD" id="cd00093">
    <property type="entry name" value="HTH_XRE"/>
    <property type="match status" value="1"/>
</dbReference>
<gene>
    <name evidence="2" type="ORF">PZN02_001434</name>
</gene>
<dbReference type="InterPro" id="IPR001387">
    <property type="entry name" value="Cro/C1-type_HTH"/>
</dbReference>
<proteinExistence type="predicted"/>
<dbReference type="RefSeq" id="WP_280661417.1">
    <property type="nucleotide sequence ID" value="NZ_CP120373.1"/>
</dbReference>
<reference evidence="2 3" key="1">
    <citation type="submission" date="2023-03" db="EMBL/GenBank/DDBJ databases">
        <authorList>
            <person name="Kaur S."/>
            <person name="Espinosa-Saiz D."/>
            <person name="Velazquez E."/>
            <person name="Menendez E."/>
            <person name="diCenzo G.C."/>
        </authorList>
    </citation>
    <scope>NUCLEOTIDE SEQUENCE [LARGE SCALE GENOMIC DNA]</scope>
    <source>
        <strain evidence="2 3">LMG 24692</strain>
    </source>
</reference>
<keyword evidence="3" id="KW-1185">Reference proteome</keyword>
<accession>A0ABY8DEW2</accession>
<organism evidence="2 3">
    <name type="scientific">Sinorhizobium garamanticum</name>
    <dbReference type="NCBI Taxonomy" id="680247"/>
    <lineage>
        <taxon>Bacteria</taxon>
        <taxon>Pseudomonadati</taxon>
        <taxon>Pseudomonadota</taxon>
        <taxon>Alphaproteobacteria</taxon>
        <taxon>Hyphomicrobiales</taxon>
        <taxon>Rhizobiaceae</taxon>
        <taxon>Sinorhizobium/Ensifer group</taxon>
        <taxon>Sinorhizobium</taxon>
    </lineage>
</organism>
<evidence type="ECO:0000259" key="1">
    <source>
        <dbReference type="PROSITE" id="PS50943"/>
    </source>
</evidence>
<feature type="domain" description="HTH cro/C1-type" evidence="1">
    <location>
        <begin position="7"/>
        <end position="53"/>
    </location>
</feature>
<name>A0ABY8DEW2_9HYPH</name>
<sequence length="113" mass="12535">MRRLWIKMTQVTLAKALGITFQQLQKYENGTNRVGASRLQAIAKVLGVAPSYFFDGMPGRQPGESAKAIPHNELTGFLSSEDGLALNRAFERIRDAKIRKRFVSLVETLAAQA</sequence>
<dbReference type="SMART" id="SM00530">
    <property type="entry name" value="HTH_XRE"/>
    <property type="match status" value="1"/>
</dbReference>
<dbReference type="PROSITE" id="PS50943">
    <property type="entry name" value="HTH_CROC1"/>
    <property type="match status" value="1"/>
</dbReference>
<dbReference type="EMBL" id="CP120373">
    <property type="protein sequence ID" value="WEX89436.1"/>
    <property type="molecule type" value="Genomic_DNA"/>
</dbReference>
<dbReference type="Gene3D" id="1.10.260.40">
    <property type="entry name" value="lambda repressor-like DNA-binding domains"/>
    <property type="match status" value="1"/>
</dbReference>
<evidence type="ECO:0000313" key="3">
    <source>
        <dbReference type="Proteomes" id="UP001229355"/>
    </source>
</evidence>
<dbReference type="InterPro" id="IPR010982">
    <property type="entry name" value="Lambda_DNA-bd_dom_sf"/>
</dbReference>